<keyword evidence="3" id="KW-0963">Cytoplasm</keyword>
<dbReference type="PIRSF" id="PIRSF006356">
    <property type="entry name" value="Arg_deiminase"/>
    <property type="match status" value="1"/>
</dbReference>
<organism evidence="4 5">
    <name type="scientific">Georgenia daeguensis</name>
    <dbReference type="NCBI Taxonomy" id="908355"/>
    <lineage>
        <taxon>Bacteria</taxon>
        <taxon>Bacillati</taxon>
        <taxon>Actinomycetota</taxon>
        <taxon>Actinomycetes</taxon>
        <taxon>Micrococcales</taxon>
        <taxon>Bogoriellaceae</taxon>
        <taxon>Georgenia</taxon>
    </lineage>
</organism>
<comment type="pathway">
    <text evidence="3">Amino-acid degradation; L-arginine degradation via ADI pathway; carbamoyl phosphate from L-arginine: step 1/2.</text>
</comment>
<dbReference type="PANTHER" id="PTHR47271:SF2">
    <property type="entry name" value="ARGININE DEIMINASE"/>
    <property type="match status" value="1"/>
</dbReference>
<protein>
    <recommendedName>
        <fullName evidence="3">Arginine deiminase</fullName>
        <shortName evidence="3">ADI</shortName>
        <ecNumber evidence="3">3.5.3.6</ecNumber>
    </recommendedName>
    <alternativeName>
        <fullName evidence="3">Arginine dihydrolase</fullName>
        <shortName evidence="3">AD</shortName>
    </alternativeName>
</protein>
<sequence>MTMTLNVAATASGTTYRVGSEVGPLRQVILHRPGREMMRLTPSNKDDLLFDDVLWVSQAQWEHDRFAQVLRDRDIEVLYLEELLAETLENLSARRHVLDRVLDERIFGLGAIDALRNHADNLDGAALASVLIAGITKGELLEQIVEPDSVALGTMRTDDFVLAPLPNHLFTRDTSCWIYDGVAINSMRKVARMRETVNYEAIYRWHPRFADGGQHVWSTGSDEGAATVEGGDVLVIGNGAVLVGLSERTSPQGVERLAGRLFAEGSAEHVIALEMPKARAFMHLDTVMTMVDQGSFTKYAGLGMLPSLSIRPGRTPKELSVTRHPAEDMHGVIAGALGLADIRILTTPQDSHAAEREQWDDACNTLAVAPGVVVGYERNVATNTYLRSNGIEVLEVPGTELGRGRGGPRCMSCPTIREEI</sequence>
<accession>A0ABP8EWE0</accession>
<dbReference type="HAMAP" id="MF_00242">
    <property type="entry name" value="Arg_deiminase"/>
    <property type="match status" value="1"/>
</dbReference>
<name>A0ABP8EWE0_9MICO</name>
<comment type="subcellular location">
    <subcellularLocation>
        <location evidence="3">Cytoplasm</location>
    </subcellularLocation>
</comment>
<proteinExistence type="inferred from homology"/>
<dbReference type="InterPro" id="IPR003876">
    <property type="entry name" value="Arg_deiminase"/>
</dbReference>
<comment type="similarity">
    <text evidence="1 3">Belongs to the arginine deiminase family.</text>
</comment>
<dbReference type="Gene3D" id="3.75.10.10">
    <property type="entry name" value="L-arginine/glycine Amidinotransferase, Chain A"/>
    <property type="match status" value="1"/>
</dbReference>
<comment type="caution">
    <text evidence="4">The sequence shown here is derived from an EMBL/GenBank/DDBJ whole genome shotgun (WGS) entry which is preliminary data.</text>
</comment>
<dbReference type="EC" id="3.5.3.6" evidence="3"/>
<evidence type="ECO:0000313" key="4">
    <source>
        <dbReference type="EMBL" id="GAA4288309.1"/>
    </source>
</evidence>
<reference evidence="5" key="1">
    <citation type="journal article" date="2019" name="Int. J. Syst. Evol. Microbiol.">
        <title>The Global Catalogue of Microorganisms (GCM) 10K type strain sequencing project: providing services to taxonomists for standard genome sequencing and annotation.</title>
        <authorList>
            <consortium name="The Broad Institute Genomics Platform"/>
            <consortium name="The Broad Institute Genome Sequencing Center for Infectious Disease"/>
            <person name="Wu L."/>
            <person name="Ma J."/>
        </authorList>
    </citation>
    <scope>NUCLEOTIDE SEQUENCE [LARGE SCALE GENOMIC DNA]</scope>
    <source>
        <strain evidence="5">JCM 17459</strain>
    </source>
</reference>
<dbReference type="PRINTS" id="PR01466">
    <property type="entry name" value="ARGDEIMINASE"/>
</dbReference>
<dbReference type="Pfam" id="PF02274">
    <property type="entry name" value="ADI"/>
    <property type="match status" value="1"/>
</dbReference>
<gene>
    <name evidence="3" type="primary">arcA</name>
    <name evidence="4" type="ORF">GCM10022262_26690</name>
</gene>
<evidence type="ECO:0000256" key="1">
    <source>
        <dbReference type="ARBA" id="ARBA00010206"/>
    </source>
</evidence>
<evidence type="ECO:0000313" key="5">
    <source>
        <dbReference type="Proteomes" id="UP001499841"/>
    </source>
</evidence>
<comment type="catalytic activity">
    <reaction evidence="3">
        <text>L-arginine + H2O = L-citrulline + NH4(+)</text>
        <dbReference type="Rhea" id="RHEA:19597"/>
        <dbReference type="ChEBI" id="CHEBI:15377"/>
        <dbReference type="ChEBI" id="CHEBI:28938"/>
        <dbReference type="ChEBI" id="CHEBI:32682"/>
        <dbReference type="ChEBI" id="CHEBI:57743"/>
        <dbReference type="EC" id="3.5.3.6"/>
    </reaction>
</comment>
<keyword evidence="5" id="KW-1185">Reference proteome</keyword>
<dbReference type="NCBIfam" id="NF002381">
    <property type="entry name" value="PRK01388.1"/>
    <property type="match status" value="1"/>
</dbReference>
<evidence type="ECO:0000256" key="2">
    <source>
        <dbReference type="ARBA" id="ARBA00022801"/>
    </source>
</evidence>
<dbReference type="Proteomes" id="UP001499841">
    <property type="component" value="Unassembled WGS sequence"/>
</dbReference>
<dbReference type="EMBL" id="BAABBA010000013">
    <property type="protein sequence ID" value="GAA4288309.1"/>
    <property type="molecule type" value="Genomic_DNA"/>
</dbReference>
<keyword evidence="2 3" id="KW-0378">Hydrolase</keyword>
<dbReference type="SUPFAM" id="SSF55909">
    <property type="entry name" value="Pentein"/>
    <property type="match status" value="1"/>
</dbReference>
<dbReference type="PANTHER" id="PTHR47271">
    <property type="entry name" value="ARGININE DEIMINASE"/>
    <property type="match status" value="1"/>
</dbReference>
<evidence type="ECO:0000256" key="3">
    <source>
        <dbReference type="HAMAP-Rule" id="MF_00242"/>
    </source>
</evidence>
<dbReference type="Gene3D" id="1.10.3930.10">
    <property type="entry name" value="Arginine deiminase"/>
    <property type="match status" value="1"/>
</dbReference>
<keyword evidence="3" id="KW-0056">Arginine metabolism</keyword>
<feature type="active site" description="Amidino-cysteine intermediate" evidence="3">
    <location>
        <position position="410"/>
    </location>
</feature>